<accession>A0A1Q3FWD2</accession>
<organism evidence="5">
    <name type="scientific">Culex tarsalis</name>
    <name type="common">Encephalitis mosquito</name>
    <dbReference type="NCBI Taxonomy" id="7177"/>
    <lineage>
        <taxon>Eukaryota</taxon>
        <taxon>Metazoa</taxon>
        <taxon>Ecdysozoa</taxon>
        <taxon>Arthropoda</taxon>
        <taxon>Hexapoda</taxon>
        <taxon>Insecta</taxon>
        <taxon>Pterygota</taxon>
        <taxon>Neoptera</taxon>
        <taxon>Endopterygota</taxon>
        <taxon>Diptera</taxon>
        <taxon>Nematocera</taxon>
        <taxon>Culicoidea</taxon>
        <taxon>Culicidae</taxon>
        <taxon>Culicinae</taxon>
        <taxon>Culicini</taxon>
        <taxon>Culex</taxon>
        <taxon>Culex</taxon>
    </lineage>
</organism>
<dbReference type="Pfam" id="PF00076">
    <property type="entry name" value="RRM_1"/>
    <property type="match status" value="2"/>
</dbReference>
<dbReference type="InterPro" id="IPR012677">
    <property type="entry name" value="Nucleotide-bd_a/b_plait_sf"/>
</dbReference>
<sequence>MDAVSSSTGLQQNPAVRRRQMRQKVLNRIRKVNIKNKSLKSFYYFTYETAADAKRNQPAASTYFFNGEPCEGDEQFLRQMKRSVFVSNLAPGTKKSEIKQLFDRYGKVGAIQLKTRSGETIVGRQHISPYSPIVAIIKFSKKEEAVKACEATQDGKFAARLVEQTFQYEKENCIRVDNVETKITKAELWEHFKSFGVILNIMLETNDGSLILTDKEYEKQSFICCYVRFSRRSEAKAAKEMNGTLFRNRKLRLELAYQKHCDPNKLSNNVLRMFFQNVGDVIALDQIPHQHMGYVCYKNPLPAETMKRLNSRVYRNKRITFEKLDIGNFVKGQKQNKSTSGGNLDDADPNVAAASSGVGADNNTSTTASATAPTVKKAKMKSIQKKVGGNAGSGGGPSAGAGAGPGAAMKKKMPRKNAAAGAKAKAVEKMMKASREEFA</sequence>
<evidence type="ECO:0000259" key="4">
    <source>
        <dbReference type="PROSITE" id="PS50102"/>
    </source>
</evidence>
<dbReference type="PANTHER" id="PTHR23189">
    <property type="entry name" value="RNA RECOGNITION MOTIF-CONTAINING"/>
    <property type="match status" value="1"/>
</dbReference>
<feature type="compositionally biased region" description="Polar residues" evidence="3">
    <location>
        <begin position="1"/>
        <end position="14"/>
    </location>
</feature>
<evidence type="ECO:0000256" key="3">
    <source>
        <dbReference type="SAM" id="MobiDB-lite"/>
    </source>
</evidence>
<evidence type="ECO:0000256" key="2">
    <source>
        <dbReference type="PROSITE-ProRule" id="PRU00176"/>
    </source>
</evidence>
<evidence type="ECO:0000256" key="1">
    <source>
        <dbReference type="ARBA" id="ARBA00022884"/>
    </source>
</evidence>
<feature type="region of interest" description="Disordered" evidence="3">
    <location>
        <begin position="332"/>
        <end position="424"/>
    </location>
</feature>
<keyword evidence="1 2" id="KW-0694">RNA-binding</keyword>
<dbReference type="AlphaFoldDB" id="A0A1Q3FWD2"/>
<dbReference type="Gene3D" id="3.30.70.330">
    <property type="match status" value="2"/>
</dbReference>
<dbReference type="InterPro" id="IPR000504">
    <property type="entry name" value="RRM_dom"/>
</dbReference>
<feature type="domain" description="RRM" evidence="4">
    <location>
        <begin position="172"/>
        <end position="258"/>
    </location>
</feature>
<dbReference type="SUPFAM" id="SSF54928">
    <property type="entry name" value="RNA-binding domain, RBD"/>
    <property type="match status" value="2"/>
</dbReference>
<dbReference type="GO" id="GO:0003723">
    <property type="term" value="F:RNA binding"/>
    <property type="evidence" value="ECO:0007669"/>
    <property type="project" value="UniProtKB-UniRule"/>
</dbReference>
<feature type="region of interest" description="Disordered" evidence="3">
    <location>
        <begin position="1"/>
        <end position="20"/>
    </location>
</feature>
<proteinExistence type="predicted"/>
<name>A0A1Q3FWD2_CULTA</name>
<dbReference type="InterPro" id="IPR035979">
    <property type="entry name" value="RBD_domain_sf"/>
</dbReference>
<evidence type="ECO:0000313" key="5">
    <source>
        <dbReference type="EMBL" id="JAV31776.1"/>
    </source>
</evidence>
<feature type="compositionally biased region" description="Low complexity" evidence="3">
    <location>
        <begin position="364"/>
        <end position="375"/>
    </location>
</feature>
<feature type="compositionally biased region" description="Gly residues" evidence="3">
    <location>
        <begin position="389"/>
        <end position="405"/>
    </location>
</feature>
<dbReference type="SMART" id="SM00360">
    <property type="entry name" value="RRM"/>
    <property type="match status" value="2"/>
</dbReference>
<feature type="compositionally biased region" description="Polar residues" evidence="3">
    <location>
        <begin position="333"/>
        <end position="342"/>
    </location>
</feature>
<dbReference type="CDD" id="cd00590">
    <property type="entry name" value="RRM_SF"/>
    <property type="match status" value="2"/>
</dbReference>
<dbReference type="PROSITE" id="PS50102">
    <property type="entry name" value="RRM"/>
    <property type="match status" value="2"/>
</dbReference>
<reference evidence="5" key="1">
    <citation type="submission" date="2017-01" db="EMBL/GenBank/DDBJ databases">
        <title>A deep insight into the sialotranscriptome of adult male and female Cluex tarsalis mosquitoes.</title>
        <authorList>
            <person name="Ribeiro J.M."/>
            <person name="Moreira F."/>
            <person name="Bernard K.A."/>
            <person name="Calvo E."/>
        </authorList>
    </citation>
    <scope>NUCLEOTIDE SEQUENCE</scope>
    <source>
        <strain evidence="5">Kern County</strain>
        <tissue evidence="5">Salivary glands</tissue>
    </source>
</reference>
<dbReference type="EMBL" id="GFDL01003269">
    <property type="protein sequence ID" value="JAV31776.1"/>
    <property type="molecule type" value="Transcribed_RNA"/>
</dbReference>
<protein>
    <recommendedName>
        <fullName evidence="4">RRM domain-containing protein</fullName>
    </recommendedName>
</protein>
<feature type="domain" description="RRM" evidence="4">
    <location>
        <begin position="82"/>
        <end position="181"/>
    </location>
</feature>